<evidence type="ECO:0000313" key="2">
    <source>
        <dbReference type="EMBL" id="TWT85348.1"/>
    </source>
</evidence>
<feature type="transmembrane region" description="Helical" evidence="1">
    <location>
        <begin position="91"/>
        <end position="111"/>
    </location>
</feature>
<reference evidence="2 3" key="1">
    <citation type="submission" date="2019-02" db="EMBL/GenBank/DDBJ databases">
        <title>Deep-cultivation of Planctomycetes and their phenomic and genomic characterization uncovers novel biology.</title>
        <authorList>
            <person name="Wiegand S."/>
            <person name="Jogler M."/>
            <person name="Boedeker C."/>
            <person name="Pinto D."/>
            <person name="Vollmers J."/>
            <person name="Rivas-Marin E."/>
            <person name="Kohn T."/>
            <person name="Peeters S.H."/>
            <person name="Heuer A."/>
            <person name="Rast P."/>
            <person name="Oberbeckmann S."/>
            <person name="Bunk B."/>
            <person name="Jeske O."/>
            <person name="Meyerdierks A."/>
            <person name="Storesund J.E."/>
            <person name="Kallscheuer N."/>
            <person name="Luecker S."/>
            <person name="Lage O.M."/>
            <person name="Pohl T."/>
            <person name="Merkel B.J."/>
            <person name="Hornburger P."/>
            <person name="Mueller R.-W."/>
            <person name="Bruemmer F."/>
            <person name="Labrenz M."/>
            <person name="Spormann A.M."/>
            <person name="Op Den Camp H."/>
            <person name="Overmann J."/>
            <person name="Amann R."/>
            <person name="Jetten M.S.M."/>
            <person name="Mascher T."/>
            <person name="Medema M.H."/>
            <person name="Devos D.P."/>
            <person name="Kaster A.-K."/>
            <person name="Ovreas L."/>
            <person name="Rohde M."/>
            <person name="Galperin M.Y."/>
            <person name="Jogler C."/>
        </authorList>
    </citation>
    <scope>NUCLEOTIDE SEQUENCE [LARGE SCALE GENOMIC DNA]</scope>
    <source>
        <strain evidence="2 3">Pla123a</strain>
    </source>
</reference>
<comment type="caution">
    <text evidence="2">The sequence shown here is derived from an EMBL/GenBank/DDBJ whole genome shotgun (WGS) entry which is preliminary data.</text>
</comment>
<evidence type="ECO:0000256" key="1">
    <source>
        <dbReference type="SAM" id="Phobius"/>
    </source>
</evidence>
<dbReference type="RefSeq" id="WP_146583617.1">
    <property type="nucleotide sequence ID" value="NZ_SJPO01000001.1"/>
</dbReference>
<name>A0A5C5ZDV1_9BACT</name>
<gene>
    <name evidence="2" type="ORF">Pla123a_01550</name>
</gene>
<feature type="transmembrane region" description="Helical" evidence="1">
    <location>
        <begin position="37"/>
        <end position="56"/>
    </location>
</feature>
<feature type="transmembrane region" description="Helical" evidence="1">
    <location>
        <begin position="63"/>
        <end position="85"/>
    </location>
</feature>
<dbReference type="AlphaFoldDB" id="A0A5C5ZDV1"/>
<feature type="transmembrane region" description="Helical" evidence="1">
    <location>
        <begin position="12"/>
        <end position="31"/>
    </location>
</feature>
<keyword evidence="3" id="KW-1185">Reference proteome</keyword>
<protein>
    <submittedName>
        <fullName evidence="2">Uncharacterized protein</fullName>
    </submittedName>
</protein>
<dbReference type="EMBL" id="SJPO01000001">
    <property type="protein sequence ID" value="TWT85348.1"/>
    <property type="molecule type" value="Genomic_DNA"/>
</dbReference>
<accession>A0A5C5ZDV1</accession>
<keyword evidence="1" id="KW-1133">Transmembrane helix</keyword>
<keyword evidence="1" id="KW-0472">Membrane</keyword>
<dbReference type="Proteomes" id="UP000318478">
    <property type="component" value="Unassembled WGS sequence"/>
</dbReference>
<proteinExistence type="predicted"/>
<organism evidence="2 3">
    <name type="scientific">Posidoniimonas polymericola</name>
    <dbReference type="NCBI Taxonomy" id="2528002"/>
    <lineage>
        <taxon>Bacteria</taxon>
        <taxon>Pseudomonadati</taxon>
        <taxon>Planctomycetota</taxon>
        <taxon>Planctomycetia</taxon>
        <taxon>Pirellulales</taxon>
        <taxon>Lacipirellulaceae</taxon>
        <taxon>Posidoniimonas</taxon>
    </lineage>
</organism>
<keyword evidence="1" id="KW-0812">Transmembrane</keyword>
<sequence>MQRTLSTLESPAAAPGLMLAGVGMVALAALGSGLAELTGVALIALGAGVSLVARVSSERRLEWLLLHAAVYGSVYLLFLGARLHADGLTPLLAADAAGSVFFLAVLARLVVRSS</sequence>
<dbReference type="OrthoDB" id="9938108at2"/>
<evidence type="ECO:0000313" key="3">
    <source>
        <dbReference type="Proteomes" id="UP000318478"/>
    </source>
</evidence>